<dbReference type="GO" id="GO:0016787">
    <property type="term" value="F:hydrolase activity"/>
    <property type="evidence" value="ECO:0007669"/>
    <property type="project" value="UniProtKB-KW"/>
</dbReference>
<keyword evidence="3" id="KW-1185">Reference proteome</keyword>
<sequence length="248" mass="24967">MSEQKPTIVLVHGAFAESASWNSVIARLHEHGVTAVAAANPLRSLSGDAAYVRDVVASVGGPVILVGHSYGGMVITEAAADNDAVVGLVYVAAFVPDTGQSAFELSTSAPGSTLGEALAAYPVATGGNEFAIRQDVFAHQFAADAPADVAALMAATQRPVTEAALSEPLPTAHPAWKSIPSWHVFGDADLNIPVAVHRAGAERAASRGTTEVAGASHAISVSQPDAVAASIAEAAKAYVASLAPAATA</sequence>
<reference evidence="2 3" key="1">
    <citation type="submission" date="2019-01" db="EMBL/GenBank/DDBJ databases">
        <title>Genome sequencing of strain DFW100M-13.</title>
        <authorList>
            <person name="Heo J."/>
            <person name="Kim S.-J."/>
            <person name="Kim J.-S."/>
            <person name="Hong S.-B."/>
            <person name="Kwon S.-W."/>
        </authorList>
    </citation>
    <scope>NUCLEOTIDE SEQUENCE [LARGE SCALE GENOMIC DNA]</scope>
    <source>
        <strain evidence="2 3">DFW100M-13</strain>
    </source>
</reference>
<dbReference type="PANTHER" id="PTHR37017:SF11">
    <property type="entry name" value="ESTERASE_LIPASE_THIOESTERASE DOMAIN-CONTAINING PROTEIN"/>
    <property type="match status" value="1"/>
</dbReference>
<dbReference type="InterPro" id="IPR029058">
    <property type="entry name" value="AB_hydrolase_fold"/>
</dbReference>
<organism evidence="2 3">
    <name type="scientific">Microbacterium protaetiae</name>
    <dbReference type="NCBI Taxonomy" id="2509458"/>
    <lineage>
        <taxon>Bacteria</taxon>
        <taxon>Bacillati</taxon>
        <taxon>Actinomycetota</taxon>
        <taxon>Actinomycetes</taxon>
        <taxon>Micrococcales</taxon>
        <taxon>Microbacteriaceae</taxon>
        <taxon>Microbacterium</taxon>
    </lineage>
</organism>
<evidence type="ECO:0000313" key="3">
    <source>
        <dbReference type="Proteomes" id="UP000293995"/>
    </source>
</evidence>
<dbReference type="KEGG" id="mprt:ET475_08950"/>
<accession>A0A4P6ECZ1</accession>
<protein>
    <submittedName>
        <fullName evidence="2">Alpha/beta hydrolase</fullName>
    </submittedName>
</protein>
<proteinExistence type="predicted"/>
<dbReference type="Pfam" id="PF12697">
    <property type="entry name" value="Abhydrolase_6"/>
    <property type="match status" value="1"/>
</dbReference>
<feature type="domain" description="AB hydrolase-1" evidence="1">
    <location>
        <begin position="8"/>
        <end position="229"/>
    </location>
</feature>
<evidence type="ECO:0000313" key="2">
    <source>
        <dbReference type="EMBL" id="QAY60105.1"/>
    </source>
</evidence>
<dbReference type="Proteomes" id="UP000293995">
    <property type="component" value="Chromosome"/>
</dbReference>
<dbReference type="Gene3D" id="3.40.50.1820">
    <property type="entry name" value="alpha/beta hydrolase"/>
    <property type="match status" value="1"/>
</dbReference>
<dbReference type="OrthoDB" id="9814966at2"/>
<dbReference type="InterPro" id="IPR000073">
    <property type="entry name" value="AB_hydrolase_1"/>
</dbReference>
<dbReference type="EMBL" id="CP035494">
    <property type="protein sequence ID" value="QAY60105.1"/>
    <property type="molecule type" value="Genomic_DNA"/>
</dbReference>
<dbReference type="PANTHER" id="PTHR37017">
    <property type="entry name" value="AB HYDROLASE-1 DOMAIN-CONTAINING PROTEIN-RELATED"/>
    <property type="match status" value="1"/>
</dbReference>
<dbReference type="AlphaFoldDB" id="A0A4P6ECZ1"/>
<evidence type="ECO:0000259" key="1">
    <source>
        <dbReference type="Pfam" id="PF12697"/>
    </source>
</evidence>
<keyword evidence="2" id="KW-0378">Hydrolase</keyword>
<dbReference type="InterPro" id="IPR052897">
    <property type="entry name" value="Sec-Metab_Biosynth_Hydrolase"/>
</dbReference>
<gene>
    <name evidence="2" type="ORF">ET475_08950</name>
</gene>
<dbReference type="RefSeq" id="WP_129388828.1">
    <property type="nucleotide sequence ID" value="NZ_CP035494.1"/>
</dbReference>
<name>A0A4P6ECZ1_9MICO</name>
<dbReference type="SUPFAM" id="SSF53474">
    <property type="entry name" value="alpha/beta-Hydrolases"/>
    <property type="match status" value="1"/>
</dbReference>